<dbReference type="AlphaFoldDB" id="A0A199UBP0"/>
<organism evidence="1">
    <name type="scientific">Manihot esculenta</name>
    <name type="common">Cassava</name>
    <name type="synonym">Jatropha manihot</name>
    <dbReference type="NCBI Taxonomy" id="3983"/>
    <lineage>
        <taxon>Eukaryota</taxon>
        <taxon>Viridiplantae</taxon>
        <taxon>Streptophyta</taxon>
        <taxon>Embryophyta</taxon>
        <taxon>Tracheophyta</taxon>
        <taxon>Spermatophyta</taxon>
        <taxon>Magnoliopsida</taxon>
        <taxon>eudicotyledons</taxon>
        <taxon>Gunneridae</taxon>
        <taxon>Pentapetalae</taxon>
        <taxon>rosids</taxon>
        <taxon>fabids</taxon>
        <taxon>Malpighiales</taxon>
        <taxon>Euphorbiaceae</taxon>
        <taxon>Crotonoideae</taxon>
        <taxon>Manihoteae</taxon>
        <taxon>Manihot</taxon>
    </lineage>
</organism>
<proteinExistence type="predicted"/>
<evidence type="ECO:0000313" key="1">
    <source>
        <dbReference type="EMBL" id="OAY21878.1"/>
    </source>
</evidence>
<gene>
    <name evidence="1" type="ORF">MANES_S049400</name>
</gene>
<dbReference type="EMBL" id="KV450606">
    <property type="protein sequence ID" value="OAY21878.1"/>
    <property type="molecule type" value="Genomic_DNA"/>
</dbReference>
<sequence>MSSRTGRISLKEEREVVFPLRLASKLCLLFDLCNNYFLVACIFLSLECNNVYSWRNINS</sequence>
<reference evidence="1" key="1">
    <citation type="submission" date="2016-02" db="EMBL/GenBank/DDBJ databases">
        <title>WGS assembly of Manihot esculenta.</title>
        <authorList>
            <person name="Bredeson J.V."/>
            <person name="Prochnik S.E."/>
            <person name="Lyons J.B."/>
            <person name="Schmutz J."/>
            <person name="Grimwood J."/>
            <person name="Vrebalov J."/>
            <person name="Bart R.S."/>
            <person name="Amuge T."/>
            <person name="Ferguson M.E."/>
            <person name="Green R."/>
            <person name="Putnam N."/>
            <person name="Stites J."/>
            <person name="Rounsley S."/>
            <person name="Rokhsar D.S."/>
        </authorList>
    </citation>
    <scope>NUCLEOTIDE SEQUENCE [LARGE SCALE GENOMIC DNA]</scope>
    <source>
        <tissue evidence="1">Leaf</tissue>
    </source>
</reference>
<accession>A0A199UBP0</accession>
<name>A0A199UBP0_MANES</name>
<protein>
    <submittedName>
        <fullName evidence="1">Uncharacterized protein</fullName>
    </submittedName>
</protein>